<dbReference type="Gene3D" id="3.40.50.300">
    <property type="entry name" value="P-loop containing nucleotide triphosphate hydrolases"/>
    <property type="match status" value="1"/>
</dbReference>
<dbReference type="PROSITE" id="PS50929">
    <property type="entry name" value="ABC_TM1F"/>
    <property type="match status" value="1"/>
</dbReference>
<feature type="transmembrane region" description="Helical" evidence="7">
    <location>
        <begin position="20"/>
        <end position="41"/>
    </location>
</feature>
<dbReference type="SUPFAM" id="SSF52540">
    <property type="entry name" value="P-loop containing nucleoside triphosphate hydrolases"/>
    <property type="match status" value="1"/>
</dbReference>
<dbReference type="InterPro" id="IPR017871">
    <property type="entry name" value="ABC_transporter-like_CS"/>
</dbReference>
<dbReference type="GO" id="GO:0005524">
    <property type="term" value="F:ATP binding"/>
    <property type="evidence" value="ECO:0007669"/>
    <property type="project" value="UniProtKB-KW"/>
</dbReference>
<feature type="transmembrane region" description="Helical" evidence="7">
    <location>
        <begin position="165"/>
        <end position="184"/>
    </location>
</feature>
<evidence type="ECO:0000259" key="8">
    <source>
        <dbReference type="PROSITE" id="PS50893"/>
    </source>
</evidence>
<dbReference type="OrthoDB" id="9802264at2"/>
<dbReference type="EMBL" id="BAEO01000029">
    <property type="protein sequence ID" value="GAC19333.1"/>
    <property type="molecule type" value="Genomic_DNA"/>
</dbReference>
<evidence type="ECO:0000256" key="3">
    <source>
        <dbReference type="ARBA" id="ARBA00022741"/>
    </source>
</evidence>
<dbReference type="InterPro" id="IPR003593">
    <property type="entry name" value="AAA+_ATPase"/>
</dbReference>
<evidence type="ECO:0000313" key="10">
    <source>
        <dbReference type="EMBL" id="GAC19333.1"/>
    </source>
</evidence>
<dbReference type="InterPro" id="IPR036640">
    <property type="entry name" value="ABC1_TM_sf"/>
</dbReference>
<keyword evidence="2 7" id="KW-0812">Transmembrane</keyword>
<dbReference type="SUPFAM" id="SSF90123">
    <property type="entry name" value="ABC transporter transmembrane region"/>
    <property type="match status" value="1"/>
</dbReference>
<dbReference type="PROSITE" id="PS50893">
    <property type="entry name" value="ABC_TRANSPORTER_2"/>
    <property type="match status" value="1"/>
</dbReference>
<sequence length="553" mass="61542">MRYWFNLLYKTQGKRIFNGVLLAFITAFSGVSLLMLSGWFITATALAGLSISAGLIIIFDMYMPGSGIRFFALSRTVGRYVERLYNHDTILRLVSVFRLHLFKRLSALPMQQLRATTDSEWLSRLTADLDALDSLLLRFTIPPIISILLIISAAIFVSFIWPELALYLAGFLLFCAISAITLTIKCTKELGIRSASLLNDMRADVIEHLSGRLELKSHKLLQHHERHILKRLDELDDTQASMFSRIANIQLLLDFLMVAGLSVLTIVVLYSVQIQVIDGAVAVMLVLMFLGLTEVLQSLPSQFSAWGKTYFSAQRLRPENDNVSAIKAPNKYPAKSLTITLNKHPNIAISQVKPLEVVLNENELLLISGRSGAGKSTLANILTGMTDCTDIKQSITSIVVDGKAQSVDLGVANWYANIGYVTQNNSVLTGTLAYNLSLGLGDISEDKLWTVLQMVELDAWAHKLKHGLDTWLGDTGDQISGGQARRVTLARLLLRDPKLLVLDEPFNGIDALMAARIWHNISSWLKQRTVVLLSHERPAYLPTDVVIQQVRLD</sequence>
<feature type="domain" description="ABC transporter" evidence="8">
    <location>
        <begin position="334"/>
        <end position="550"/>
    </location>
</feature>
<dbReference type="InterPro" id="IPR027417">
    <property type="entry name" value="P-loop_NTPase"/>
</dbReference>
<dbReference type="PANTHER" id="PTHR24221">
    <property type="entry name" value="ATP-BINDING CASSETTE SUB-FAMILY B"/>
    <property type="match status" value="1"/>
</dbReference>
<evidence type="ECO:0000313" key="11">
    <source>
        <dbReference type="Proteomes" id="UP000006327"/>
    </source>
</evidence>
<dbReference type="InterPro" id="IPR003439">
    <property type="entry name" value="ABC_transporter-like_ATP-bd"/>
</dbReference>
<comment type="caution">
    <text evidence="10">The sequence shown here is derived from an EMBL/GenBank/DDBJ whole genome shotgun (WGS) entry which is preliminary data.</text>
</comment>
<keyword evidence="5 7" id="KW-1133">Transmembrane helix</keyword>
<dbReference type="RefSeq" id="WP_007620053.1">
    <property type="nucleotide sequence ID" value="NZ_BAEO01000029.1"/>
</dbReference>
<dbReference type="eggNOG" id="COG4987">
    <property type="taxonomic scope" value="Bacteria"/>
</dbReference>
<evidence type="ECO:0000256" key="4">
    <source>
        <dbReference type="ARBA" id="ARBA00022840"/>
    </source>
</evidence>
<dbReference type="SMART" id="SM00382">
    <property type="entry name" value="AAA"/>
    <property type="match status" value="1"/>
</dbReference>
<dbReference type="InterPro" id="IPR039421">
    <property type="entry name" value="Type_1_exporter"/>
</dbReference>
<feature type="domain" description="ABC transmembrane type-1" evidence="9">
    <location>
        <begin position="19"/>
        <end position="308"/>
    </location>
</feature>
<dbReference type="Pfam" id="PF00005">
    <property type="entry name" value="ABC_tran"/>
    <property type="match status" value="1"/>
</dbReference>
<reference evidence="10 11" key="1">
    <citation type="journal article" date="2017" name="Antonie Van Leeuwenhoek">
        <title>Rhizobium rhizosphaerae sp. nov., a novel species isolated from rice rhizosphere.</title>
        <authorList>
            <person name="Zhao J.J."/>
            <person name="Zhang J."/>
            <person name="Zhang R.J."/>
            <person name="Zhang C.W."/>
            <person name="Yin H.Q."/>
            <person name="Zhang X.X."/>
        </authorList>
    </citation>
    <scope>NUCLEOTIDE SEQUENCE [LARGE SCALE GENOMIC DNA]</scope>
    <source>
        <strain evidence="10 11">BSs20135</strain>
    </source>
</reference>
<name>K6YRP2_9ALTE</name>
<accession>K6YRP2</accession>
<protein>
    <submittedName>
        <fullName evidence="10">ATP-binding cassette, subfamily C, bacterial</fullName>
    </submittedName>
</protein>
<proteinExistence type="predicted"/>
<dbReference type="PANTHER" id="PTHR24221:SF653">
    <property type="entry name" value="TRANSPORT ATP-BINDING PROTEIN CYDC"/>
    <property type="match status" value="1"/>
</dbReference>
<evidence type="ECO:0000256" key="6">
    <source>
        <dbReference type="ARBA" id="ARBA00023136"/>
    </source>
</evidence>
<dbReference type="GO" id="GO:0016887">
    <property type="term" value="F:ATP hydrolysis activity"/>
    <property type="evidence" value="ECO:0007669"/>
    <property type="project" value="InterPro"/>
</dbReference>
<dbReference type="Gene3D" id="1.20.1560.10">
    <property type="entry name" value="ABC transporter type 1, transmembrane domain"/>
    <property type="match status" value="1"/>
</dbReference>
<keyword evidence="6 7" id="KW-0472">Membrane</keyword>
<dbReference type="GO" id="GO:0034040">
    <property type="term" value="F:ATPase-coupled lipid transmembrane transporter activity"/>
    <property type="evidence" value="ECO:0007669"/>
    <property type="project" value="TreeGrafter"/>
</dbReference>
<evidence type="ECO:0000256" key="7">
    <source>
        <dbReference type="SAM" id="Phobius"/>
    </source>
</evidence>
<comment type="subcellular location">
    <subcellularLocation>
        <location evidence="1">Cell membrane</location>
        <topology evidence="1">Multi-pass membrane protein</topology>
    </subcellularLocation>
</comment>
<gene>
    <name evidence="10" type="ORF">GARC_2367</name>
</gene>
<evidence type="ECO:0000256" key="1">
    <source>
        <dbReference type="ARBA" id="ARBA00004651"/>
    </source>
</evidence>
<keyword evidence="3" id="KW-0547">Nucleotide-binding</keyword>
<dbReference type="GO" id="GO:0140359">
    <property type="term" value="F:ABC-type transporter activity"/>
    <property type="evidence" value="ECO:0007669"/>
    <property type="project" value="InterPro"/>
</dbReference>
<dbReference type="STRING" id="493475.GARC_2367"/>
<feature type="transmembrane region" description="Helical" evidence="7">
    <location>
        <begin position="251"/>
        <end position="270"/>
    </location>
</feature>
<feature type="transmembrane region" description="Helical" evidence="7">
    <location>
        <begin position="135"/>
        <end position="159"/>
    </location>
</feature>
<keyword evidence="4 10" id="KW-0067">ATP-binding</keyword>
<dbReference type="InterPro" id="IPR011527">
    <property type="entry name" value="ABC1_TM_dom"/>
</dbReference>
<dbReference type="GO" id="GO:0005886">
    <property type="term" value="C:plasma membrane"/>
    <property type="evidence" value="ECO:0007669"/>
    <property type="project" value="UniProtKB-SubCell"/>
</dbReference>
<evidence type="ECO:0000259" key="9">
    <source>
        <dbReference type="PROSITE" id="PS50929"/>
    </source>
</evidence>
<keyword evidence="11" id="KW-1185">Reference proteome</keyword>
<evidence type="ECO:0000256" key="2">
    <source>
        <dbReference type="ARBA" id="ARBA00022692"/>
    </source>
</evidence>
<dbReference type="Proteomes" id="UP000006327">
    <property type="component" value="Unassembled WGS sequence"/>
</dbReference>
<evidence type="ECO:0000256" key="5">
    <source>
        <dbReference type="ARBA" id="ARBA00022989"/>
    </source>
</evidence>
<organism evidence="10 11">
    <name type="scientific">Paraglaciecola arctica BSs20135</name>
    <dbReference type="NCBI Taxonomy" id="493475"/>
    <lineage>
        <taxon>Bacteria</taxon>
        <taxon>Pseudomonadati</taxon>
        <taxon>Pseudomonadota</taxon>
        <taxon>Gammaproteobacteria</taxon>
        <taxon>Alteromonadales</taxon>
        <taxon>Alteromonadaceae</taxon>
        <taxon>Paraglaciecola</taxon>
    </lineage>
</organism>
<dbReference type="PROSITE" id="PS00211">
    <property type="entry name" value="ABC_TRANSPORTER_1"/>
    <property type="match status" value="1"/>
</dbReference>
<dbReference type="AlphaFoldDB" id="K6YRP2"/>
<feature type="transmembrane region" description="Helical" evidence="7">
    <location>
        <begin position="47"/>
        <end position="65"/>
    </location>
</feature>